<dbReference type="EMBL" id="QURL01000008">
    <property type="protein sequence ID" value="RFC62181.1"/>
    <property type="molecule type" value="Genomic_DNA"/>
</dbReference>
<reference evidence="7 8" key="1">
    <citation type="submission" date="2018-08" db="EMBL/GenBank/DDBJ databases">
        <title>Fulvimarina sp. 85, whole genome shotgun sequence.</title>
        <authorList>
            <person name="Tuo L."/>
        </authorList>
    </citation>
    <scope>NUCLEOTIDE SEQUENCE [LARGE SCALE GENOMIC DNA]</scope>
    <source>
        <strain evidence="7 8">85</strain>
    </source>
</reference>
<dbReference type="InterPro" id="IPR050446">
    <property type="entry name" value="FAD-oxidoreductase/Apoptosis"/>
</dbReference>
<dbReference type="PRINTS" id="PR00368">
    <property type="entry name" value="FADPNR"/>
</dbReference>
<dbReference type="AlphaFoldDB" id="A0A371WYW7"/>
<evidence type="ECO:0000256" key="3">
    <source>
        <dbReference type="ARBA" id="ARBA00022827"/>
    </source>
</evidence>
<accession>A0A371WYW7</accession>
<protein>
    <submittedName>
        <fullName evidence="7">Pyridine nucleotide-disulfide oxidoreductase</fullName>
    </submittedName>
</protein>
<dbReference type="PANTHER" id="PTHR43557:SF2">
    <property type="entry name" value="RIESKE DOMAIN-CONTAINING PROTEIN-RELATED"/>
    <property type="match status" value="1"/>
</dbReference>
<dbReference type="GO" id="GO:0016651">
    <property type="term" value="F:oxidoreductase activity, acting on NAD(P)H"/>
    <property type="evidence" value="ECO:0007669"/>
    <property type="project" value="TreeGrafter"/>
</dbReference>
<dbReference type="Pfam" id="PF14759">
    <property type="entry name" value="Reductase_C"/>
    <property type="match status" value="1"/>
</dbReference>
<dbReference type="SUPFAM" id="SSF51905">
    <property type="entry name" value="FAD/NAD(P)-binding domain"/>
    <property type="match status" value="2"/>
</dbReference>
<feature type="domain" description="FAD/NAD(P)-binding" evidence="5">
    <location>
        <begin position="20"/>
        <end position="317"/>
    </location>
</feature>
<comment type="caution">
    <text evidence="7">The sequence shown here is derived from an EMBL/GenBank/DDBJ whole genome shotgun (WGS) entry which is preliminary data.</text>
</comment>
<dbReference type="RefSeq" id="WP_116684449.1">
    <property type="nucleotide sequence ID" value="NZ_QURL01000008.1"/>
</dbReference>
<dbReference type="OrthoDB" id="7809559at2"/>
<comment type="cofactor">
    <cofactor evidence="1">
        <name>FAD</name>
        <dbReference type="ChEBI" id="CHEBI:57692"/>
    </cofactor>
</comment>
<evidence type="ECO:0000256" key="1">
    <source>
        <dbReference type="ARBA" id="ARBA00001974"/>
    </source>
</evidence>
<evidence type="ECO:0000256" key="4">
    <source>
        <dbReference type="ARBA" id="ARBA00023002"/>
    </source>
</evidence>
<keyword evidence="4" id="KW-0560">Oxidoreductase</keyword>
<organism evidence="7 8">
    <name type="scientific">Fulvimarina endophytica</name>
    <dbReference type="NCBI Taxonomy" id="2293836"/>
    <lineage>
        <taxon>Bacteria</taxon>
        <taxon>Pseudomonadati</taxon>
        <taxon>Pseudomonadota</taxon>
        <taxon>Alphaproteobacteria</taxon>
        <taxon>Hyphomicrobiales</taxon>
        <taxon>Aurantimonadaceae</taxon>
        <taxon>Fulvimarina</taxon>
    </lineage>
</organism>
<dbReference type="PRINTS" id="PR00411">
    <property type="entry name" value="PNDRDTASEI"/>
</dbReference>
<sequence length="423" mass="44752">MTRTDPAEPGEQNAAPLAERILVVGAGHAAVQLAANLRQEGHEGSIILIGDEPGLPYQRPPLSKAYMKDGDAERLVLKPQSFFEKNAIERRESARVVSVDRAGRTVRLEDGETIGYDHLVFATGARNARPPIEGADREGIAELRSLAHARAIRDRLEASMRAIVVGGGFIGLEFAAMAEAAGVATTVLEAGSRLMARAVSPAISARFLAHHRLSGTDVRLGAKVVAIEARQSPDPERVHLESGEVLEGDLVLVATGVRANSELAEAAGLACENGITVDETLSTEDAAVSAIGDCAAVPGAFGARERLESIQAATDQARHLARRLTGKGGGAYHAVPWFWSDQGPLKLQIAGLTAEARAFVEAGEDMVLGFREDRLVSVETVNRPGDHMAARKILAGDEPPSRAALEAVGFDLRAFAKASKPEA</sequence>
<dbReference type="InterPro" id="IPR016156">
    <property type="entry name" value="FAD/NAD-linked_Rdtase_dimer_sf"/>
</dbReference>
<feature type="domain" description="Reductase C-terminal" evidence="6">
    <location>
        <begin position="337"/>
        <end position="415"/>
    </location>
</feature>
<dbReference type="InterPro" id="IPR036188">
    <property type="entry name" value="FAD/NAD-bd_sf"/>
</dbReference>
<keyword evidence="2" id="KW-0285">Flavoprotein</keyword>
<dbReference type="Gene3D" id="3.50.50.60">
    <property type="entry name" value="FAD/NAD(P)-binding domain"/>
    <property type="match status" value="2"/>
</dbReference>
<dbReference type="PANTHER" id="PTHR43557">
    <property type="entry name" value="APOPTOSIS-INDUCING FACTOR 1"/>
    <property type="match status" value="1"/>
</dbReference>
<dbReference type="Proteomes" id="UP000264310">
    <property type="component" value="Unassembled WGS sequence"/>
</dbReference>
<evidence type="ECO:0000259" key="6">
    <source>
        <dbReference type="Pfam" id="PF14759"/>
    </source>
</evidence>
<evidence type="ECO:0000259" key="5">
    <source>
        <dbReference type="Pfam" id="PF07992"/>
    </source>
</evidence>
<evidence type="ECO:0000313" key="7">
    <source>
        <dbReference type="EMBL" id="RFC62181.1"/>
    </source>
</evidence>
<name>A0A371WYW7_9HYPH</name>
<dbReference type="InterPro" id="IPR023753">
    <property type="entry name" value="FAD/NAD-binding_dom"/>
</dbReference>
<evidence type="ECO:0000256" key="2">
    <source>
        <dbReference type="ARBA" id="ARBA00022630"/>
    </source>
</evidence>
<dbReference type="Gene3D" id="3.30.390.30">
    <property type="match status" value="1"/>
</dbReference>
<dbReference type="InterPro" id="IPR028202">
    <property type="entry name" value="Reductase_C"/>
</dbReference>
<keyword evidence="8" id="KW-1185">Reference proteome</keyword>
<keyword evidence="3" id="KW-0274">FAD</keyword>
<proteinExistence type="predicted"/>
<dbReference type="GO" id="GO:0005737">
    <property type="term" value="C:cytoplasm"/>
    <property type="evidence" value="ECO:0007669"/>
    <property type="project" value="TreeGrafter"/>
</dbReference>
<evidence type="ECO:0000313" key="8">
    <source>
        <dbReference type="Proteomes" id="UP000264310"/>
    </source>
</evidence>
<gene>
    <name evidence="7" type="ORF">DYI37_16850</name>
</gene>
<dbReference type="SUPFAM" id="SSF55424">
    <property type="entry name" value="FAD/NAD-linked reductases, dimerisation (C-terminal) domain"/>
    <property type="match status" value="1"/>
</dbReference>
<dbReference type="Pfam" id="PF07992">
    <property type="entry name" value="Pyr_redox_2"/>
    <property type="match status" value="1"/>
</dbReference>